<dbReference type="PANTHER" id="PTHR14969:SF62">
    <property type="entry name" value="DECAPRENYLPHOSPHORYL-5-PHOSPHORIBOSE PHOSPHATASE RV3807C-RELATED"/>
    <property type="match status" value="1"/>
</dbReference>
<dbReference type="SMART" id="SM00014">
    <property type="entry name" value="acidPPc"/>
    <property type="match status" value="1"/>
</dbReference>
<dbReference type="GO" id="GO:0016301">
    <property type="term" value="F:kinase activity"/>
    <property type="evidence" value="ECO:0007669"/>
    <property type="project" value="InterPro"/>
</dbReference>
<comment type="subcellular location">
    <subcellularLocation>
        <location evidence="1">Cell membrane</location>
        <topology evidence="1">Multi-pass membrane protein</topology>
    </subcellularLocation>
</comment>
<dbReference type="GO" id="GO:0005886">
    <property type="term" value="C:plasma membrane"/>
    <property type="evidence" value="ECO:0007669"/>
    <property type="project" value="UniProtKB-SubCell"/>
</dbReference>
<dbReference type="RefSeq" id="WP_073480621.1">
    <property type="nucleotide sequence ID" value="NZ_FQVN01000002.1"/>
</dbReference>
<dbReference type="PANTHER" id="PTHR14969">
    <property type="entry name" value="SPHINGOSINE-1-PHOSPHATE PHOSPHOHYDROLASE"/>
    <property type="match status" value="1"/>
</dbReference>
<sequence>MLEWVRRAARRVNEVDAELVRRSAALPRTVADPALGAVTVAANHGLLWFSVAALLASRQGVTRRAALRGVAALAGASLTTNAVAKPLLPRRRPVDDLVPEHRRLADRPRSSSFPSGHAASAAAFATAVAMESPAAGAVVAPLAAAVAYSRVHTGVHWPSDVAGGALLGTAVAVATRRWWPVRPTTPGQARADERVPALTDGAGLLVLVNPASGDQNHDPSAELARVWPAATLVHPDGSDGEDLAETLDRVLHGDWSSVRALGVAGGDGTVAAAAVVAARHGLPLVVVPAGTLNHFARDVGVPDLAGAAHAVAEGAAVRVDLAAVRVDDGPSRSFVNTASLGGYPEMVRLRERWTGRWGKWAAGAAALVRVLAGAEPLTVRVDGQLTRVWLLFVGNNGYHPQGLAPAWRPRLDHARLDLRYVRADVRFSRLRFALAALTGALTRSRVYVRQERQSVEVEVLGPPVALARDGEVSARGAEGNRFRFVARDRVLRVYRPAEID</sequence>
<dbReference type="InterPro" id="IPR017438">
    <property type="entry name" value="ATP-NAD_kinase_N"/>
</dbReference>
<dbReference type="Proteomes" id="UP000184501">
    <property type="component" value="Unassembled WGS sequence"/>
</dbReference>
<keyword evidence="9" id="KW-1185">Reference proteome</keyword>
<dbReference type="SUPFAM" id="SSF48317">
    <property type="entry name" value="Acid phosphatase/Vanadium-dependent haloperoxidase"/>
    <property type="match status" value="1"/>
</dbReference>
<evidence type="ECO:0000256" key="6">
    <source>
        <dbReference type="ARBA" id="ARBA00023136"/>
    </source>
</evidence>
<dbReference type="CDD" id="cd01610">
    <property type="entry name" value="PAP2_like"/>
    <property type="match status" value="1"/>
</dbReference>
<dbReference type="Gene3D" id="3.40.50.10330">
    <property type="entry name" value="Probable inorganic polyphosphate/atp-NAD kinase, domain 1"/>
    <property type="match status" value="1"/>
</dbReference>
<feature type="domain" description="DAGKc" evidence="7">
    <location>
        <begin position="199"/>
        <end position="328"/>
    </location>
</feature>
<reference evidence="8 9" key="1">
    <citation type="submission" date="2016-11" db="EMBL/GenBank/DDBJ databases">
        <authorList>
            <person name="Jaros S."/>
            <person name="Januszkiewicz K."/>
            <person name="Wedrychowicz H."/>
        </authorList>
    </citation>
    <scope>NUCLEOTIDE SEQUENCE [LARGE SCALE GENOMIC DNA]</scope>
    <source>
        <strain evidence="8 9">DSM 44523</strain>
    </source>
</reference>
<dbReference type="InterPro" id="IPR036938">
    <property type="entry name" value="PAP2/HPO_sf"/>
</dbReference>
<dbReference type="PROSITE" id="PS50146">
    <property type="entry name" value="DAGK"/>
    <property type="match status" value="1"/>
</dbReference>
<dbReference type="Pfam" id="PF01569">
    <property type="entry name" value="PAP2"/>
    <property type="match status" value="1"/>
</dbReference>
<protein>
    <submittedName>
        <fullName evidence="8">Undecaprenyl-diphosphatase</fullName>
    </submittedName>
</protein>
<evidence type="ECO:0000256" key="3">
    <source>
        <dbReference type="ARBA" id="ARBA00022692"/>
    </source>
</evidence>
<evidence type="ECO:0000256" key="1">
    <source>
        <dbReference type="ARBA" id="ARBA00004651"/>
    </source>
</evidence>
<keyword evidence="3" id="KW-0812">Transmembrane</keyword>
<dbReference type="EMBL" id="FQVN01000002">
    <property type="protein sequence ID" value="SHF05349.1"/>
    <property type="molecule type" value="Genomic_DNA"/>
</dbReference>
<evidence type="ECO:0000256" key="5">
    <source>
        <dbReference type="ARBA" id="ARBA00022989"/>
    </source>
</evidence>
<evidence type="ECO:0000313" key="8">
    <source>
        <dbReference type="EMBL" id="SHF05349.1"/>
    </source>
</evidence>
<dbReference type="OrthoDB" id="5242960at2"/>
<keyword evidence="6" id="KW-0472">Membrane</keyword>
<dbReference type="AlphaFoldDB" id="A0A1M4YHZ1"/>
<evidence type="ECO:0000256" key="4">
    <source>
        <dbReference type="ARBA" id="ARBA00022801"/>
    </source>
</evidence>
<accession>A0A1M4YHZ1</accession>
<keyword evidence="5" id="KW-1133">Transmembrane helix</keyword>
<dbReference type="SMART" id="SM00046">
    <property type="entry name" value="DAGKc"/>
    <property type="match status" value="1"/>
</dbReference>
<keyword evidence="2" id="KW-1003">Cell membrane</keyword>
<proteinExistence type="predicted"/>
<gene>
    <name evidence="8" type="ORF">SAMN05444320_102365</name>
</gene>
<dbReference type="Gene3D" id="2.60.200.40">
    <property type="match status" value="1"/>
</dbReference>
<dbReference type="SUPFAM" id="SSF111331">
    <property type="entry name" value="NAD kinase/diacylglycerol kinase-like"/>
    <property type="match status" value="1"/>
</dbReference>
<keyword evidence="4" id="KW-0378">Hydrolase</keyword>
<dbReference type="InterPro" id="IPR000326">
    <property type="entry name" value="PAP2/HPO"/>
</dbReference>
<dbReference type="InterPro" id="IPR016064">
    <property type="entry name" value="NAD/diacylglycerol_kinase_sf"/>
</dbReference>
<dbReference type="STRING" id="2017.SAMN05444320_102365"/>
<dbReference type="InterPro" id="IPR001206">
    <property type="entry name" value="Diacylglycerol_kinase_cat_dom"/>
</dbReference>
<dbReference type="Gene3D" id="1.20.144.10">
    <property type="entry name" value="Phosphatidic acid phosphatase type 2/haloperoxidase"/>
    <property type="match status" value="1"/>
</dbReference>
<evidence type="ECO:0000259" key="7">
    <source>
        <dbReference type="PROSITE" id="PS50146"/>
    </source>
</evidence>
<evidence type="ECO:0000313" key="9">
    <source>
        <dbReference type="Proteomes" id="UP000184501"/>
    </source>
</evidence>
<organism evidence="8 9">
    <name type="scientific">Streptoalloteichus hindustanus</name>
    <dbReference type="NCBI Taxonomy" id="2017"/>
    <lineage>
        <taxon>Bacteria</taxon>
        <taxon>Bacillati</taxon>
        <taxon>Actinomycetota</taxon>
        <taxon>Actinomycetes</taxon>
        <taxon>Pseudonocardiales</taxon>
        <taxon>Pseudonocardiaceae</taxon>
        <taxon>Streptoalloteichus</taxon>
    </lineage>
</organism>
<dbReference type="GO" id="GO:0016787">
    <property type="term" value="F:hydrolase activity"/>
    <property type="evidence" value="ECO:0007669"/>
    <property type="project" value="UniProtKB-KW"/>
</dbReference>
<dbReference type="Pfam" id="PF00781">
    <property type="entry name" value="DAGK_cat"/>
    <property type="match status" value="1"/>
</dbReference>
<name>A0A1M4YHZ1_STRHI</name>
<evidence type="ECO:0000256" key="2">
    <source>
        <dbReference type="ARBA" id="ARBA00022475"/>
    </source>
</evidence>